<dbReference type="Gene3D" id="3.40.50.1820">
    <property type="entry name" value="alpha/beta hydrolase"/>
    <property type="match status" value="1"/>
</dbReference>
<dbReference type="GO" id="GO:0080030">
    <property type="term" value="F:methyl indole-3-acetate esterase activity"/>
    <property type="evidence" value="ECO:0007669"/>
    <property type="project" value="TreeGrafter"/>
</dbReference>
<gene>
    <name evidence="3" type="ORF">Ahy_A10g049549</name>
</gene>
<dbReference type="GO" id="GO:0009694">
    <property type="term" value="P:jasmonic acid metabolic process"/>
    <property type="evidence" value="ECO:0007669"/>
    <property type="project" value="TreeGrafter"/>
</dbReference>
<dbReference type="Proteomes" id="UP000289738">
    <property type="component" value="Chromosome A10"/>
</dbReference>
<name>A0A445B7F3_ARAHY</name>
<keyword evidence="4" id="KW-1185">Reference proteome</keyword>
<dbReference type="EMBL" id="SDMP01000010">
    <property type="protein sequence ID" value="RYR34594.1"/>
    <property type="molecule type" value="Genomic_DNA"/>
</dbReference>
<evidence type="ECO:0000313" key="4">
    <source>
        <dbReference type="Proteomes" id="UP000289738"/>
    </source>
</evidence>
<dbReference type="AlphaFoldDB" id="A0A445B7F3"/>
<dbReference type="InterPro" id="IPR029058">
    <property type="entry name" value="AB_hydrolase_fold"/>
</dbReference>
<sequence>MVQIKKHHQTLVFVLFLIILLSLTSKSGSSSSSESSKNRKHHFVLVHGSCHGAWSWYKVITLLKSWGHNVTALDLAASGVNQKQALELKSISEYFEPLTKFMASSVGESQRVVLVGHSLGGLAISHAMEHFPHKISVAVFAAALMPGPMLNISTINQEDQDWNLATTLVRPRKIFSDEDMINVLALSHTRYGSVSRVFVMTENDHSVDPKFQRWMITYNPPNCVVEISGSDHMVMMSKHIELSHNLQIVANRYD</sequence>
<dbReference type="SUPFAM" id="SSF53474">
    <property type="entry name" value="alpha/beta-Hydrolases"/>
    <property type="match status" value="1"/>
</dbReference>
<feature type="domain" description="AB hydrolase-1" evidence="2">
    <location>
        <begin position="43"/>
        <end position="237"/>
    </location>
</feature>
<comment type="caution">
    <text evidence="3">The sequence shown here is derived from an EMBL/GenBank/DDBJ whole genome shotgun (WGS) entry which is preliminary data.</text>
</comment>
<organism evidence="3 4">
    <name type="scientific">Arachis hypogaea</name>
    <name type="common">Peanut</name>
    <dbReference type="NCBI Taxonomy" id="3818"/>
    <lineage>
        <taxon>Eukaryota</taxon>
        <taxon>Viridiplantae</taxon>
        <taxon>Streptophyta</taxon>
        <taxon>Embryophyta</taxon>
        <taxon>Tracheophyta</taxon>
        <taxon>Spermatophyta</taxon>
        <taxon>Magnoliopsida</taxon>
        <taxon>eudicotyledons</taxon>
        <taxon>Gunneridae</taxon>
        <taxon>Pentapetalae</taxon>
        <taxon>rosids</taxon>
        <taxon>fabids</taxon>
        <taxon>Fabales</taxon>
        <taxon>Fabaceae</taxon>
        <taxon>Papilionoideae</taxon>
        <taxon>50 kb inversion clade</taxon>
        <taxon>dalbergioids sensu lato</taxon>
        <taxon>Dalbergieae</taxon>
        <taxon>Pterocarpus clade</taxon>
        <taxon>Arachis</taxon>
    </lineage>
</organism>
<dbReference type="GO" id="GO:0080032">
    <property type="term" value="F:methyl jasmonate esterase activity"/>
    <property type="evidence" value="ECO:0007669"/>
    <property type="project" value="TreeGrafter"/>
</dbReference>
<dbReference type="InterPro" id="IPR045889">
    <property type="entry name" value="MES/HNL"/>
</dbReference>
<protein>
    <recommendedName>
        <fullName evidence="2">AB hydrolase-1 domain-containing protein</fullName>
    </recommendedName>
</protein>
<evidence type="ECO:0000259" key="2">
    <source>
        <dbReference type="Pfam" id="PF12697"/>
    </source>
</evidence>
<accession>A0A445B7F3</accession>
<dbReference type="Pfam" id="PF12697">
    <property type="entry name" value="Abhydrolase_6"/>
    <property type="match status" value="1"/>
</dbReference>
<dbReference type="InterPro" id="IPR000073">
    <property type="entry name" value="AB_hydrolase_1"/>
</dbReference>
<feature type="signal peptide" evidence="1">
    <location>
        <begin position="1"/>
        <end position="29"/>
    </location>
</feature>
<keyword evidence="1" id="KW-0732">Signal</keyword>
<dbReference type="PANTHER" id="PTHR10992">
    <property type="entry name" value="METHYLESTERASE FAMILY MEMBER"/>
    <property type="match status" value="1"/>
</dbReference>
<reference evidence="3 4" key="1">
    <citation type="submission" date="2019-01" db="EMBL/GenBank/DDBJ databases">
        <title>Sequencing of cultivated peanut Arachis hypogaea provides insights into genome evolution and oil improvement.</title>
        <authorList>
            <person name="Chen X."/>
        </authorList>
    </citation>
    <scope>NUCLEOTIDE SEQUENCE [LARGE SCALE GENOMIC DNA]</scope>
    <source>
        <strain evidence="4">cv. Fuhuasheng</strain>
        <tissue evidence="3">Leaves</tissue>
    </source>
</reference>
<dbReference type="GO" id="GO:0080031">
    <property type="term" value="F:methyl salicylate esterase activity"/>
    <property type="evidence" value="ECO:0007669"/>
    <property type="project" value="TreeGrafter"/>
</dbReference>
<dbReference type="GO" id="GO:0009696">
    <property type="term" value="P:salicylic acid metabolic process"/>
    <property type="evidence" value="ECO:0007669"/>
    <property type="project" value="TreeGrafter"/>
</dbReference>
<proteinExistence type="predicted"/>
<dbReference type="STRING" id="3818.A0A445B7F3"/>
<evidence type="ECO:0000313" key="3">
    <source>
        <dbReference type="EMBL" id="RYR34594.1"/>
    </source>
</evidence>
<evidence type="ECO:0000256" key="1">
    <source>
        <dbReference type="SAM" id="SignalP"/>
    </source>
</evidence>
<dbReference type="PANTHER" id="PTHR10992:SF1002">
    <property type="entry name" value="SALICYLIC ACID-BINDING PROTEIN 2-LIKE"/>
    <property type="match status" value="1"/>
</dbReference>
<feature type="chain" id="PRO_5019285980" description="AB hydrolase-1 domain-containing protein" evidence="1">
    <location>
        <begin position="30"/>
        <end position="254"/>
    </location>
</feature>